<dbReference type="EMBL" id="JAGETZ010000012">
    <property type="protein sequence ID" value="MBO2011556.1"/>
    <property type="molecule type" value="Genomic_DNA"/>
</dbReference>
<evidence type="ECO:0008006" key="3">
    <source>
        <dbReference type="Google" id="ProtNLM"/>
    </source>
</evidence>
<name>A0ABS3QKE9_9BACT</name>
<reference evidence="1 2" key="1">
    <citation type="submission" date="2021-03" db="EMBL/GenBank/DDBJ databases">
        <authorList>
            <person name="Kim M.K."/>
        </authorList>
    </citation>
    <scope>NUCLEOTIDE SEQUENCE [LARGE SCALE GENOMIC DNA]</scope>
    <source>
        <strain evidence="1 2">BT442</strain>
    </source>
</reference>
<dbReference type="Proteomes" id="UP000664369">
    <property type="component" value="Unassembled WGS sequence"/>
</dbReference>
<keyword evidence="2" id="KW-1185">Reference proteome</keyword>
<evidence type="ECO:0000313" key="1">
    <source>
        <dbReference type="EMBL" id="MBO2011556.1"/>
    </source>
</evidence>
<comment type="caution">
    <text evidence="1">The sequence shown here is derived from an EMBL/GenBank/DDBJ whole genome shotgun (WGS) entry which is preliminary data.</text>
</comment>
<sequence length="1493" mass="163321">MQALQDNYPVFEANQVLTNAHLNQVFDYLDEQERLTRANLIGIGIVCGLEIRLETTAGVSTIHLSHGCGVTSAGYLILEPEDVDLVAYRDNYTVPPEPGYAPFLDPITHAQYPLWELFPAGEPNVKPLATPANFLQDKAVLLFLELKKEDLRNCSPINCDDKGASVTVTVRRLLVTLSDLAKIIAAANQLVPNLTGADLETALLARLNLPDLRLPRFDVPNTKPITSGEVLTGFHAAFYENKLVQNTAAALTAAYTAFRPVVEMLYATNPFAGFTASFGFLDAAPTTTAQVRFLQYYYDFFGDLLQAYDEFRWKGAELLCACCPDEDLFPRHLMLGALVPTAITNPGIYRQRFLGSAAVSGCEEQTQELRQLFRRLVEMVERFTNTPPLTPANASTEQIRCVPSKLADVPLSDKAIPYYYLQTGTTPLFQLWNPLKTRRNRANQNLSYRAAEYQPTPPPFVTNPLRYDLEPYNFLRVEGHLGKNYQSALGILLALKERNRLPIDIIALRTGAFDEKMTVDLTKESAHFQDLESLYDTLREEIMTALAEGARFFYGVMMPKGVDPAGVAKLPLLAKYAPGLPYQRGSVGAWFEKNLTTLLGLPYIDVDQTRVSDNTIWTVFCLLFQHAAAPQPEFYPHVVAIYYFEKLAEILPPSLSAVGFDDLENKYEDLLALARYFRSEAAANFPADLAKFLPQEDLIDQFDEVLYSAKLGALRALRDEYKRRLRELKQQQFLGYFLNKHPGIQHKAGVPMGGTFILVYHDDPDPVLSLGASTGFNTALLGANINLTNVSTAAVGTANALTTQSLGKRVGQSISEPDQPRLGQLRQLSDNELPAAAINTEAMSAALGRISANEELSADPDVRLLLSRLTGSAPDRRTKLPGKGGVSASKIIQQTVDELADGTIIADFYLPYLVSSGGGVQFVLPKPPPTFMVTIGCTNADQQAEITLAPEGGMPPYSYKTDEAEFQPLKGSFLLSAGEHRVVVRDAEASESAPQTVKVTGQLAFGEASFECFGDNNEYVLTAQITGGTAPYTASRGSVTGNQYMSDLLPGNEDVEITISDSQQCSTTQSFSHSCLPPLAFTTQVGCTSDKEAQVQILPTGGTAPYQVRVDSTNGRFVALDGPLTMAVGTHTVFVRDAAGVVAPAQSVVVGPPLRLRTTGFECEELATYKATIVISGGQLPYLFNGQPLSGNELTTEPVASGQPVRVEVTDANNCTAELEVTHTCEEPCNLPCEGKSRRCAYRLWVQPPVKGNEYEAYDTANSRVVLRYNGKEFGLPGSVIAMPTSGLNGDFANTVGGMIEQLNKAIAGEIGDGLIMLSYQPDEKDPFALLWIEHFVCETFSLSFDYLTATPQPLLPMNVEYTNEPDPSGAPFDGATFIDRRARNPRTQVPAFNCSERDQCAHTKFEPLCKGTMPRAGITVDFPRFTGSVSGVTASNIVAWIWEFTTAQPGGTFFPGQIVTPSLSRDGRVRLTVITNRGCFDVAETDYKVGKV</sequence>
<accession>A0ABS3QKE9</accession>
<evidence type="ECO:0000313" key="2">
    <source>
        <dbReference type="Proteomes" id="UP000664369"/>
    </source>
</evidence>
<organism evidence="1 2">
    <name type="scientific">Hymenobacter negativus</name>
    <dbReference type="NCBI Taxonomy" id="2795026"/>
    <lineage>
        <taxon>Bacteria</taxon>
        <taxon>Pseudomonadati</taxon>
        <taxon>Bacteroidota</taxon>
        <taxon>Cytophagia</taxon>
        <taxon>Cytophagales</taxon>
        <taxon>Hymenobacteraceae</taxon>
        <taxon>Hymenobacter</taxon>
    </lineage>
</organism>
<proteinExistence type="predicted"/>
<protein>
    <recommendedName>
        <fullName evidence="3">PKD domain-containing protein</fullName>
    </recommendedName>
</protein>
<dbReference type="RefSeq" id="WP_208177250.1">
    <property type="nucleotide sequence ID" value="NZ_JAGETZ010000012.1"/>
</dbReference>
<gene>
    <name evidence="1" type="ORF">J4E00_20995</name>
</gene>